<dbReference type="EMBL" id="ML996707">
    <property type="protein sequence ID" value="KAF2396426.1"/>
    <property type="molecule type" value="Genomic_DNA"/>
</dbReference>
<reference evidence="2" key="1">
    <citation type="journal article" date="2020" name="Stud. Mycol.">
        <title>101 Dothideomycetes genomes: a test case for predicting lifestyles and emergence of pathogens.</title>
        <authorList>
            <person name="Haridas S."/>
            <person name="Albert R."/>
            <person name="Binder M."/>
            <person name="Bloem J."/>
            <person name="Labutti K."/>
            <person name="Salamov A."/>
            <person name="Andreopoulos B."/>
            <person name="Baker S."/>
            <person name="Barry K."/>
            <person name="Bills G."/>
            <person name="Bluhm B."/>
            <person name="Cannon C."/>
            <person name="Castanera R."/>
            <person name="Culley D."/>
            <person name="Daum C."/>
            <person name="Ezra D."/>
            <person name="Gonzalez J."/>
            <person name="Henrissat B."/>
            <person name="Kuo A."/>
            <person name="Liang C."/>
            <person name="Lipzen A."/>
            <person name="Lutzoni F."/>
            <person name="Magnuson J."/>
            <person name="Mondo S."/>
            <person name="Nolan M."/>
            <person name="Ohm R."/>
            <person name="Pangilinan J."/>
            <person name="Park H.-J."/>
            <person name="Ramirez L."/>
            <person name="Alfaro M."/>
            <person name="Sun H."/>
            <person name="Tritt A."/>
            <person name="Yoshinaga Y."/>
            <person name="Zwiers L.-H."/>
            <person name="Turgeon B."/>
            <person name="Goodwin S."/>
            <person name="Spatafora J."/>
            <person name="Crous P."/>
            <person name="Grigoriev I."/>
        </authorList>
    </citation>
    <scope>NUCLEOTIDE SEQUENCE</scope>
    <source>
        <strain evidence="2">CBS 262.69</strain>
    </source>
</reference>
<feature type="region of interest" description="Disordered" evidence="1">
    <location>
        <begin position="18"/>
        <end position="60"/>
    </location>
</feature>
<name>A0A6G1HKP1_9PEZI</name>
<sequence>MAFRLWKCLKKQVAGLGDKLSGKKKGPLPQPRGSGAGSLNAAPGAQAPLQGKPLPPLPVGLNKPLPPLLVGPGNPAPLDPAVNGPEFFSDLIAEDLNGGGVHIDDEEEYNWDGFNLRATPPSAPIPQEQN</sequence>
<protein>
    <submittedName>
        <fullName evidence="2">Uncharacterized protein</fullName>
    </submittedName>
</protein>
<organism evidence="2 3">
    <name type="scientific">Trichodelitschia bisporula</name>
    <dbReference type="NCBI Taxonomy" id="703511"/>
    <lineage>
        <taxon>Eukaryota</taxon>
        <taxon>Fungi</taxon>
        <taxon>Dikarya</taxon>
        <taxon>Ascomycota</taxon>
        <taxon>Pezizomycotina</taxon>
        <taxon>Dothideomycetes</taxon>
        <taxon>Dothideomycetes incertae sedis</taxon>
        <taxon>Phaeotrichales</taxon>
        <taxon>Phaeotrichaceae</taxon>
        <taxon>Trichodelitschia</taxon>
    </lineage>
</organism>
<accession>A0A6G1HKP1</accession>
<keyword evidence="3" id="KW-1185">Reference proteome</keyword>
<evidence type="ECO:0000256" key="1">
    <source>
        <dbReference type="SAM" id="MobiDB-lite"/>
    </source>
</evidence>
<dbReference type="AlphaFoldDB" id="A0A6G1HKP1"/>
<evidence type="ECO:0000313" key="2">
    <source>
        <dbReference type="EMBL" id="KAF2396426.1"/>
    </source>
</evidence>
<gene>
    <name evidence="2" type="ORF">EJ06DRAFT_524789</name>
</gene>
<dbReference type="Proteomes" id="UP000799640">
    <property type="component" value="Unassembled WGS sequence"/>
</dbReference>
<proteinExistence type="predicted"/>
<evidence type="ECO:0000313" key="3">
    <source>
        <dbReference type="Proteomes" id="UP000799640"/>
    </source>
</evidence>